<protein>
    <submittedName>
        <fullName evidence="1">Uncharacterized protein</fullName>
    </submittedName>
</protein>
<accession>A0A059CFK4</accession>
<dbReference type="EMBL" id="KK198756">
    <property type="protein sequence ID" value="KCW76720.1"/>
    <property type="molecule type" value="Genomic_DNA"/>
</dbReference>
<dbReference type="InParanoid" id="A0A059CFK4"/>
<evidence type="ECO:0000313" key="1">
    <source>
        <dbReference type="EMBL" id="KCW76720.1"/>
    </source>
</evidence>
<dbReference type="Gramene" id="KCW76720">
    <property type="protein sequence ID" value="KCW76720"/>
    <property type="gene ID" value="EUGRSUZ_D01075"/>
</dbReference>
<organism evidence="1">
    <name type="scientific">Eucalyptus grandis</name>
    <name type="common">Flooded gum</name>
    <dbReference type="NCBI Taxonomy" id="71139"/>
    <lineage>
        <taxon>Eukaryota</taxon>
        <taxon>Viridiplantae</taxon>
        <taxon>Streptophyta</taxon>
        <taxon>Embryophyta</taxon>
        <taxon>Tracheophyta</taxon>
        <taxon>Spermatophyta</taxon>
        <taxon>Magnoliopsida</taxon>
        <taxon>eudicotyledons</taxon>
        <taxon>Gunneridae</taxon>
        <taxon>Pentapetalae</taxon>
        <taxon>rosids</taxon>
        <taxon>malvids</taxon>
        <taxon>Myrtales</taxon>
        <taxon>Myrtaceae</taxon>
        <taxon>Myrtoideae</taxon>
        <taxon>Eucalypteae</taxon>
        <taxon>Eucalyptus</taxon>
    </lineage>
</organism>
<name>A0A059CFK4_EUCGR</name>
<sequence>MGLRLILPPLALVQALPSQWRRSEGHLDCGRQVMKALGEARRGHHGLASCGCKGPSLNLSEAFAVNKVLAQI</sequence>
<proteinExistence type="predicted"/>
<gene>
    <name evidence="1" type="ORF">EUGRSUZ_D01075</name>
</gene>
<reference evidence="1" key="1">
    <citation type="submission" date="2013-07" db="EMBL/GenBank/DDBJ databases">
        <title>The genome of Eucalyptus grandis.</title>
        <authorList>
            <person name="Schmutz J."/>
            <person name="Hayes R."/>
            <person name="Myburg A."/>
            <person name="Tuskan G."/>
            <person name="Grattapaglia D."/>
            <person name="Rokhsar D.S."/>
        </authorList>
    </citation>
    <scope>NUCLEOTIDE SEQUENCE</scope>
    <source>
        <tissue evidence="1">Leaf extractions</tissue>
    </source>
</reference>
<dbReference type="AlphaFoldDB" id="A0A059CFK4"/>